<dbReference type="GO" id="GO:0004089">
    <property type="term" value="F:carbonate dehydratase activity"/>
    <property type="evidence" value="ECO:0007669"/>
    <property type="project" value="UniProtKB-UniRule"/>
</dbReference>
<reference evidence="7" key="1">
    <citation type="submission" date="2014-01" db="EMBL/GenBank/DDBJ databases">
        <title>The Genome Sequence of Anopheles farauti FAR1 (V2).</title>
        <authorList>
            <consortium name="The Broad Institute Genomics Platform"/>
            <person name="Neafsey D.E."/>
            <person name="Besansky N."/>
            <person name="Howell P."/>
            <person name="Walton C."/>
            <person name="Young S.K."/>
            <person name="Zeng Q."/>
            <person name="Gargeya S."/>
            <person name="Fitzgerald M."/>
            <person name="Haas B."/>
            <person name="Abouelleil A."/>
            <person name="Allen A.W."/>
            <person name="Alvarado L."/>
            <person name="Arachchi H.M."/>
            <person name="Berlin A.M."/>
            <person name="Chapman S.B."/>
            <person name="Gainer-Dewar J."/>
            <person name="Goldberg J."/>
            <person name="Griggs A."/>
            <person name="Gujja S."/>
            <person name="Hansen M."/>
            <person name="Howarth C."/>
            <person name="Imamovic A."/>
            <person name="Ireland A."/>
            <person name="Larimer J."/>
            <person name="McCowan C."/>
            <person name="Murphy C."/>
            <person name="Pearson M."/>
            <person name="Poon T.W."/>
            <person name="Priest M."/>
            <person name="Roberts A."/>
            <person name="Saif S."/>
            <person name="Shea T."/>
            <person name="Sisk P."/>
            <person name="Sykes S."/>
            <person name="Wortman J."/>
            <person name="Nusbaum C."/>
            <person name="Birren B."/>
        </authorList>
    </citation>
    <scope>NUCLEOTIDE SEQUENCE [LARGE SCALE GENOMIC DNA]</scope>
    <source>
        <strain evidence="7">FAR1</strain>
    </source>
</reference>
<dbReference type="CDD" id="cd00326">
    <property type="entry name" value="alpha_CA"/>
    <property type="match status" value="1"/>
</dbReference>
<dbReference type="PANTHER" id="PTHR18952">
    <property type="entry name" value="CARBONIC ANHYDRASE"/>
    <property type="match status" value="1"/>
</dbReference>
<dbReference type="Gene3D" id="3.10.200.10">
    <property type="entry name" value="Alpha carbonic anhydrase"/>
    <property type="match status" value="1"/>
</dbReference>
<keyword evidence="4" id="KW-0456">Lyase</keyword>
<dbReference type="InterPro" id="IPR036398">
    <property type="entry name" value="CA_dom_sf"/>
</dbReference>
<accession>A0A182Q1Z8</accession>
<dbReference type="PROSITE" id="PS51144">
    <property type="entry name" value="ALPHA_CA_2"/>
    <property type="match status" value="1"/>
</dbReference>
<comment type="cofactor">
    <cofactor evidence="4">
        <name>Zn(2+)</name>
        <dbReference type="ChEBI" id="CHEBI:29105"/>
    </cofactor>
</comment>
<evidence type="ECO:0000313" key="7">
    <source>
        <dbReference type="Proteomes" id="UP000075886"/>
    </source>
</evidence>
<reference evidence="6" key="2">
    <citation type="submission" date="2020-05" db="UniProtKB">
        <authorList>
            <consortium name="EnsemblMetazoa"/>
        </authorList>
    </citation>
    <scope>IDENTIFICATION</scope>
    <source>
        <strain evidence="6">FAR1</strain>
    </source>
</reference>
<comment type="catalytic activity">
    <reaction evidence="4">
        <text>hydrogencarbonate + H(+) = CO2 + H2O</text>
        <dbReference type="Rhea" id="RHEA:10748"/>
        <dbReference type="ChEBI" id="CHEBI:15377"/>
        <dbReference type="ChEBI" id="CHEBI:15378"/>
        <dbReference type="ChEBI" id="CHEBI:16526"/>
        <dbReference type="ChEBI" id="CHEBI:17544"/>
        <dbReference type="EC" id="4.2.1.1"/>
    </reaction>
</comment>
<proteinExistence type="inferred from homology"/>
<evidence type="ECO:0000313" key="6">
    <source>
        <dbReference type="EnsemblMetazoa" id="AFAF001512-PA"/>
    </source>
</evidence>
<feature type="domain" description="Alpha-carbonic anhydrase" evidence="5">
    <location>
        <begin position="69"/>
        <end position="331"/>
    </location>
</feature>
<dbReference type="GO" id="GO:0005737">
    <property type="term" value="C:cytoplasm"/>
    <property type="evidence" value="ECO:0007669"/>
    <property type="project" value="TreeGrafter"/>
</dbReference>
<sequence>MSRQFRVTSGRTMSALCLSLLLACQPVVFARGYPQEDSTLWGQKSSHPNDVNYDPSYYEHSARAFSKSDQWSYALSDALGPPNWPIVAPACGGMFQSPINIDTASTLFVRRKIPLQLVGLNNLPASITVENEGYSVKFTPRWRERGRPLLRGGPLKPAYFFEQMHFHWGPNNTEGSEHTIDGRQFPLEVHLVFYNALYRSFDDAKREVDGLTVVSFLYEVVPSSVSFSLNSWANFLPQVRQPEAKLEIPASRVFSLLNVIGSMGWSFYAYEGSLTTPPCLETVNWIVSTKRLAVTEQEMNRLRSLIATDGRPMLLNYRPVQPQNTRRVFRY</sequence>
<dbReference type="EMBL" id="AXCN02000052">
    <property type="status" value="NOT_ANNOTATED_CDS"/>
    <property type="molecule type" value="Genomic_DNA"/>
</dbReference>
<dbReference type="AlphaFoldDB" id="A0A182Q1Z8"/>
<name>A0A182Q1Z8_9DIPT</name>
<comment type="function">
    <text evidence="4">Reversible hydration of carbon dioxide.</text>
</comment>
<keyword evidence="3 4" id="KW-0862">Zinc</keyword>
<dbReference type="PANTHER" id="PTHR18952:SF124">
    <property type="entry name" value="CARBONIC ANHYDRASE 7"/>
    <property type="match status" value="1"/>
</dbReference>
<dbReference type="PROSITE" id="PS51257">
    <property type="entry name" value="PROKAR_LIPOPROTEIN"/>
    <property type="match status" value="1"/>
</dbReference>
<dbReference type="InterPro" id="IPR023561">
    <property type="entry name" value="Carbonic_anhydrase_a-class"/>
</dbReference>
<comment type="similarity">
    <text evidence="1 4">Belongs to the alpha-carbonic anhydrase family.</text>
</comment>
<keyword evidence="4" id="KW-0732">Signal</keyword>
<dbReference type="InterPro" id="IPR018338">
    <property type="entry name" value="Carbonic_anhydrase_a-class_CS"/>
</dbReference>
<dbReference type="Pfam" id="PF00194">
    <property type="entry name" value="Carb_anhydrase"/>
    <property type="match status" value="1"/>
</dbReference>
<evidence type="ECO:0000256" key="3">
    <source>
        <dbReference type="ARBA" id="ARBA00022833"/>
    </source>
</evidence>
<keyword evidence="2 4" id="KW-0479">Metal-binding</keyword>
<dbReference type="STRING" id="69004.A0A182Q1Z8"/>
<feature type="chain" id="PRO_5045012933" description="Carbonic anhydrase" evidence="4">
    <location>
        <begin position="31"/>
        <end position="331"/>
    </location>
</feature>
<dbReference type="GO" id="GO:0008270">
    <property type="term" value="F:zinc ion binding"/>
    <property type="evidence" value="ECO:0007669"/>
    <property type="project" value="UniProtKB-UniRule"/>
</dbReference>
<dbReference type="EC" id="4.2.1.1" evidence="4"/>
<dbReference type="SUPFAM" id="SSF51069">
    <property type="entry name" value="Carbonic anhydrase"/>
    <property type="match status" value="1"/>
</dbReference>
<protein>
    <recommendedName>
        <fullName evidence="4">Carbonic anhydrase</fullName>
        <ecNumber evidence="4">4.2.1.1</ecNumber>
    </recommendedName>
</protein>
<evidence type="ECO:0000256" key="2">
    <source>
        <dbReference type="ARBA" id="ARBA00022723"/>
    </source>
</evidence>
<organism evidence="6 7">
    <name type="scientific">Anopheles farauti</name>
    <dbReference type="NCBI Taxonomy" id="69004"/>
    <lineage>
        <taxon>Eukaryota</taxon>
        <taxon>Metazoa</taxon>
        <taxon>Ecdysozoa</taxon>
        <taxon>Arthropoda</taxon>
        <taxon>Hexapoda</taxon>
        <taxon>Insecta</taxon>
        <taxon>Pterygota</taxon>
        <taxon>Neoptera</taxon>
        <taxon>Endopterygota</taxon>
        <taxon>Diptera</taxon>
        <taxon>Nematocera</taxon>
        <taxon>Culicoidea</taxon>
        <taxon>Culicidae</taxon>
        <taxon>Anophelinae</taxon>
        <taxon>Anopheles</taxon>
    </lineage>
</organism>
<keyword evidence="7" id="KW-1185">Reference proteome</keyword>
<dbReference type="PROSITE" id="PS00162">
    <property type="entry name" value="ALPHA_CA_1"/>
    <property type="match status" value="1"/>
</dbReference>
<evidence type="ECO:0000259" key="5">
    <source>
        <dbReference type="PROSITE" id="PS51144"/>
    </source>
</evidence>
<evidence type="ECO:0000256" key="1">
    <source>
        <dbReference type="ARBA" id="ARBA00010718"/>
    </source>
</evidence>
<dbReference type="InterPro" id="IPR001148">
    <property type="entry name" value="CA_dom"/>
</dbReference>
<evidence type="ECO:0000256" key="4">
    <source>
        <dbReference type="RuleBase" id="RU367011"/>
    </source>
</evidence>
<dbReference type="Proteomes" id="UP000075886">
    <property type="component" value="Unassembled WGS sequence"/>
</dbReference>
<dbReference type="SMART" id="SM01057">
    <property type="entry name" value="Carb_anhydrase"/>
    <property type="match status" value="1"/>
</dbReference>
<dbReference type="EnsemblMetazoa" id="AFAF001512-RA">
    <property type="protein sequence ID" value="AFAF001512-PA"/>
    <property type="gene ID" value="AFAF001512"/>
</dbReference>
<dbReference type="VEuPathDB" id="VectorBase:AFAF001512"/>
<feature type="signal peptide" evidence="4">
    <location>
        <begin position="1"/>
        <end position="30"/>
    </location>
</feature>